<protein>
    <submittedName>
        <fullName evidence="1">Uncharacterized protein</fullName>
    </submittedName>
</protein>
<dbReference type="OrthoDB" id="5236126at2759"/>
<gene>
    <name evidence="1" type="ORF">J7T54_004327</name>
</gene>
<dbReference type="AlphaFoldDB" id="A0A9P9Y5B4"/>
<name>A0A9P9Y5B4_9HYPO</name>
<comment type="caution">
    <text evidence="1">The sequence shown here is derived from an EMBL/GenBank/DDBJ whole genome shotgun (WGS) entry which is preliminary data.</text>
</comment>
<dbReference type="EMBL" id="JAGIXG020000008">
    <property type="protein sequence ID" value="KAI6783300.1"/>
    <property type="molecule type" value="Genomic_DNA"/>
</dbReference>
<reference evidence="1" key="1">
    <citation type="journal article" date="2021" name="J Fungi (Basel)">
        <title>Genomic and Metabolomic Analyses of the Marine Fungus Emericellopsis cladophorae: Insights into Saltwater Adaptability Mechanisms and Its Biosynthetic Potential.</title>
        <authorList>
            <person name="Goncalves M.F.M."/>
            <person name="Hilario S."/>
            <person name="Van de Peer Y."/>
            <person name="Esteves A.C."/>
            <person name="Alves A."/>
        </authorList>
    </citation>
    <scope>NUCLEOTIDE SEQUENCE</scope>
    <source>
        <strain evidence="1">MUM 19.33</strain>
    </source>
</reference>
<dbReference type="RefSeq" id="XP_051364156.1">
    <property type="nucleotide sequence ID" value="XM_051504233.1"/>
</dbReference>
<evidence type="ECO:0000313" key="1">
    <source>
        <dbReference type="EMBL" id="KAI6783300.1"/>
    </source>
</evidence>
<evidence type="ECO:0000313" key="2">
    <source>
        <dbReference type="Proteomes" id="UP001055219"/>
    </source>
</evidence>
<sequence>MASEDHKEKERASFCKSLSSMFKSPAAKRYDRSEKQHISDKERAKALVAQRDAQSPGGHFVLGYVKPLSIVMGTLLPAAVSASQG</sequence>
<keyword evidence="2" id="KW-1185">Reference proteome</keyword>
<reference evidence="1" key="2">
    <citation type="submission" date="2022-07" db="EMBL/GenBank/DDBJ databases">
        <authorList>
            <person name="Goncalves M.F.M."/>
            <person name="Hilario S."/>
            <person name="Van De Peer Y."/>
            <person name="Esteves A.C."/>
            <person name="Alves A."/>
        </authorList>
    </citation>
    <scope>NUCLEOTIDE SEQUENCE</scope>
    <source>
        <strain evidence="1">MUM 19.33</strain>
    </source>
</reference>
<proteinExistence type="predicted"/>
<dbReference type="GeneID" id="75830815"/>
<dbReference type="Proteomes" id="UP001055219">
    <property type="component" value="Unassembled WGS sequence"/>
</dbReference>
<accession>A0A9P9Y5B4</accession>
<organism evidence="1 2">
    <name type="scientific">Emericellopsis cladophorae</name>
    <dbReference type="NCBI Taxonomy" id="2686198"/>
    <lineage>
        <taxon>Eukaryota</taxon>
        <taxon>Fungi</taxon>
        <taxon>Dikarya</taxon>
        <taxon>Ascomycota</taxon>
        <taxon>Pezizomycotina</taxon>
        <taxon>Sordariomycetes</taxon>
        <taxon>Hypocreomycetidae</taxon>
        <taxon>Hypocreales</taxon>
        <taxon>Bionectriaceae</taxon>
        <taxon>Emericellopsis</taxon>
    </lineage>
</organism>